<dbReference type="EMBL" id="CP014639">
    <property type="protein sequence ID" value="ANH78266.1"/>
    <property type="molecule type" value="Genomic_DNA"/>
</dbReference>
<dbReference type="KEGG" id="csaz:Cs308_0095"/>
<dbReference type="SMART" id="SM00849">
    <property type="entry name" value="Lactamase_B"/>
    <property type="match status" value="1"/>
</dbReference>
<dbReference type="AlphaFoldDB" id="A0A1A9HWG1"/>
<name>A0A1A9HWG1_9CHLA</name>
<evidence type="ECO:0000313" key="2">
    <source>
        <dbReference type="EMBL" id="ANH78266.1"/>
    </source>
</evidence>
<dbReference type="GO" id="GO:0016787">
    <property type="term" value="F:hydrolase activity"/>
    <property type="evidence" value="ECO:0007669"/>
    <property type="project" value="UniProtKB-KW"/>
</dbReference>
<evidence type="ECO:0000313" key="3">
    <source>
        <dbReference type="Proteomes" id="UP000078162"/>
    </source>
</evidence>
<dbReference type="PANTHER" id="PTHR42663">
    <property type="entry name" value="HYDROLASE C777.06C-RELATED-RELATED"/>
    <property type="match status" value="1"/>
</dbReference>
<dbReference type="PATRIC" id="fig|1806891.3.peg.89"/>
<gene>
    <name evidence="2" type="ORF">Cs308_0095</name>
</gene>
<dbReference type="SUPFAM" id="SSF56281">
    <property type="entry name" value="Metallo-hydrolase/oxidoreductase"/>
    <property type="match status" value="1"/>
</dbReference>
<keyword evidence="3" id="KW-1185">Reference proteome</keyword>
<dbReference type="InterPro" id="IPR036866">
    <property type="entry name" value="RibonucZ/Hydroxyglut_hydro"/>
</dbReference>
<organism evidence="2 3">
    <name type="scientific">Candidatus Chlamydia sanziniae</name>
    <dbReference type="NCBI Taxonomy" id="1806891"/>
    <lineage>
        <taxon>Bacteria</taxon>
        <taxon>Pseudomonadati</taxon>
        <taxon>Chlamydiota</taxon>
        <taxon>Chlamydiia</taxon>
        <taxon>Chlamydiales</taxon>
        <taxon>Chlamydiaceae</taxon>
        <taxon>Chlamydia/Chlamydophila group</taxon>
        <taxon>Chlamydia</taxon>
    </lineage>
</organism>
<accession>A0A1A9HWG1</accession>
<proteinExistence type="predicted"/>
<dbReference type="Gene3D" id="3.60.15.10">
    <property type="entry name" value="Ribonuclease Z/Hydroxyacylglutathione hydrolase-like"/>
    <property type="match status" value="1"/>
</dbReference>
<sequence length="271" mass="30967">MKTDGGHDVAVGKLIFLGTGNSEGIPVPFCMCSVCIGKKVQRWRPSVLIQYQDKNYIIDTGPDFREQMLTSGISKLDGVFLTHPHYDHIGGIDDLRAWYIVTRDSLPLVLSASTYRYLEKSKAHLVLSATKEEALPAVLEFKILHKLYGEDIFRDLPYTYLSYYQKSCHVLGYRFGNLAYLTDLARYDREIFNYLHNVDTVILSACTEELPEVFRGRLPSHLTVPQAEAFAEHVGAKHLIITHIGHNLEEERENYPHVVFAYDGMEVSWRI</sequence>
<keyword evidence="2" id="KW-0378">Hydrolase</keyword>
<dbReference type="Proteomes" id="UP000078162">
    <property type="component" value="Chromosome"/>
</dbReference>
<dbReference type="PANTHER" id="PTHR42663:SF6">
    <property type="entry name" value="HYDROLASE C777.06C-RELATED"/>
    <property type="match status" value="1"/>
</dbReference>
<dbReference type="InterPro" id="IPR001279">
    <property type="entry name" value="Metallo-B-lactamas"/>
</dbReference>
<dbReference type="OrthoDB" id="9800940at2"/>
<dbReference type="Pfam" id="PF12706">
    <property type="entry name" value="Lactamase_B_2"/>
    <property type="match status" value="1"/>
</dbReference>
<protein>
    <submittedName>
        <fullName evidence="2">Metal-dependent hydrolases of the beta-lactamase superfamily I-PhnP protein</fullName>
    </submittedName>
</protein>
<dbReference type="CDD" id="cd16279">
    <property type="entry name" value="metallo-hydrolase-like_MBL-fold"/>
    <property type="match status" value="1"/>
</dbReference>
<evidence type="ECO:0000259" key="1">
    <source>
        <dbReference type="SMART" id="SM00849"/>
    </source>
</evidence>
<dbReference type="STRING" id="1806891.Cs308_0095"/>
<reference evidence="2 3" key="1">
    <citation type="submission" date="2016-03" db="EMBL/GenBank/DDBJ databases">
        <title>Culture-independent genomics supports pathogen discovery for uncultivable bacteria within the genus Chlamydia.</title>
        <authorList>
            <person name="Taylor-Brown A."/>
            <person name="Bachmann N.L."/>
            <person name="Borel N."/>
            <person name="Polkinghorne A."/>
        </authorList>
    </citation>
    <scope>NUCLEOTIDE SEQUENCE [LARGE SCALE GENOMIC DNA]</scope>
    <source>
        <strain evidence="2 3">2742-308</strain>
    </source>
</reference>
<dbReference type="RefSeq" id="WP_066481295.1">
    <property type="nucleotide sequence ID" value="NZ_CP014639.1"/>
</dbReference>
<feature type="domain" description="Metallo-beta-lactamase" evidence="1">
    <location>
        <begin position="43"/>
        <end position="243"/>
    </location>
</feature>